<dbReference type="GO" id="GO:0030288">
    <property type="term" value="C:outer membrane-bounded periplasmic space"/>
    <property type="evidence" value="ECO:0007669"/>
    <property type="project" value="TreeGrafter"/>
</dbReference>
<dbReference type="Gene3D" id="3.40.50.2300">
    <property type="match status" value="2"/>
</dbReference>
<dbReference type="InterPro" id="IPR025997">
    <property type="entry name" value="SBP_2_dom"/>
</dbReference>
<evidence type="ECO:0000313" key="5">
    <source>
        <dbReference type="EMBL" id="MDN4482260.1"/>
    </source>
</evidence>
<sequence>MHITFRHPRRRGVAVAALATSAALALAACTSGQATPASSNDGTAAAGGDGALTIAFLQKQGDQQYFVDEADGAKDAAASAGDVDVKVVDLGTDSNKAISEVEAAIAQGVDGIIIVVPDQQIGPAVIQMATDAGIPIMAADDPIADSSGAEAPFAGFDGTSMGNQVGAKAAELYLEYGWSADDTVILSATQEDLSVCQQRVEGAADSFAEAVGDDVPEIITIGTDNSSTDAQNKAGAVITANSGVTNWVVWGCNDETETGVVTALQNAGVAADSIAGVGLGAYLTCKDWAADLDTGNKAALFISGFEVGKAAANSMIAYLRDGTELPPKSIADTHIVDAETWEEAGVVCT</sequence>
<evidence type="ECO:0000313" key="6">
    <source>
        <dbReference type="Proteomes" id="UP001172756"/>
    </source>
</evidence>
<dbReference type="Proteomes" id="UP001172756">
    <property type="component" value="Unassembled WGS sequence"/>
</dbReference>
<feature type="signal peptide" evidence="3">
    <location>
        <begin position="1"/>
        <end position="27"/>
    </location>
</feature>
<dbReference type="InterPro" id="IPR050555">
    <property type="entry name" value="Bact_Solute-Bind_Prot2"/>
</dbReference>
<dbReference type="Pfam" id="PF13407">
    <property type="entry name" value="Peripla_BP_4"/>
    <property type="match status" value="1"/>
</dbReference>
<organism evidence="5 6">
    <name type="scientific">Demequina lignilytica</name>
    <dbReference type="NCBI Taxonomy" id="3051663"/>
    <lineage>
        <taxon>Bacteria</taxon>
        <taxon>Bacillati</taxon>
        <taxon>Actinomycetota</taxon>
        <taxon>Actinomycetes</taxon>
        <taxon>Micrococcales</taxon>
        <taxon>Demequinaceae</taxon>
        <taxon>Demequina</taxon>
    </lineage>
</organism>
<feature type="domain" description="Periplasmic binding protein" evidence="4">
    <location>
        <begin position="54"/>
        <end position="320"/>
    </location>
</feature>
<dbReference type="RefSeq" id="WP_301159443.1">
    <property type="nucleotide sequence ID" value="NZ_JAUHQB010000001.1"/>
</dbReference>
<accession>A0AB35MET3</accession>
<dbReference type="PIRSF" id="PIRSF002816">
    <property type="entry name" value="AraF"/>
    <property type="match status" value="1"/>
</dbReference>
<dbReference type="AlphaFoldDB" id="A0AB35MET3"/>
<dbReference type="GO" id="GO:0030246">
    <property type="term" value="F:carbohydrate binding"/>
    <property type="evidence" value="ECO:0007669"/>
    <property type="project" value="TreeGrafter"/>
</dbReference>
<evidence type="ECO:0000259" key="4">
    <source>
        <dbReference type="Pfam" id="PF13407"/>
    </source>
</evidence>
<evidence type="ECO:0000256" key="2">
    <source>
        <dbReference type="ARBA" id="ARBA00007639"/>
    </source>
</evidence>
<feature type="chain" id="PRO_5044209940" evidence="3">
    <location>
        <begin position="28"/>
        <end position="349"/>
    </location>
</feature>
<dbReference type="EMBL" id="JAUHQB010000001">
    <property type="protein sequence ID" value="MDN4482260.1"/>
    <property type="molecule type" value="Genomic_DNA"/>
</dbReference>
<evidence type="ECO:0000256" key="1">
    <source>
        <dbReference type="ARBA" id="ARBA00004196"/>
    </source>
</evidence>
<gene>
    <name evidence="5" type="ORF">QQ002_01745</name>
</gene>
<comment type="subcellular location">
    <subcellularLocation>
        <location evidence="1">Cell envelope</location>
    </subcellularLocation>
</comment>
<name>A0AB35MET3_9MICO</name>
<dbReference type="GO" id="GO:0042882">
    <property type="term" value="P:L-arabinose transmembrane transport"/>
    <property type="evidence" value="ECO:0007669"/>
    <property type="project" value="InterPro"/>
</dbReference>
<dbReference type="PANTHER" id="PTHR30036">
    <property type="entry name" value="D-XYLOSE-BINDING PERIPLASMIC PROTEIN"/>
    <property type="match status" value="1"/>
</dbReference>
<reference evidence="5 6" key="1">
    <citation type="submission" date="2023-06" db="EMBL/GenBank/DDBJ databases">
        <title>SYSU T0a273.</title>
        <authorList>
            <person name="Gao L."/>
            <person name="Fang B.-Z."/>
            <person name="Li W.-J."/>
        </authorList>
    </citation>
    <scope>NUCLEOTIDE SEQUENCE [LARGE SCALE GENOMIC DNA]</scope>
    <source>
        <strain evidence="5 6">SYSU T0a273</strain>
    </source>
</reference>
<dbReference type="InterPro" id="IPR028082">
    <property type="entry name" value="Peripla_BP_I"/>
</dbReference>
<comment type="similarity">
    <text evidence="2">Belongs to the bacterial solute-binding protein 2 family.</text>
</comment>
<dbReference type="SUPFAM" id="SSF53822">
    <property type="entry name" value="Periplasmic binding protein-like I"/>
    <property type="match status" value="1"/>
</dbReference>
<dbReference type="PROSITE" id="PS51257">
    <property type="entry name" value="PROKAR_LIPOPROTEIN"/>
    <property type="match status" value="1"/>
</dbReference>
<dbReference type="InterPro" id="IPR026266">
    <property type="entry name" value="AraF"/>
</dbReference>
<keyword evidence="3" id="KW-0732">Signal</keyword>
<protein>
    <submittedName>
        <fullName evidence="5">Substrate-binding domain-containing protein</fullName>
    </submittedName>
</protein>
<dbReference type="PANTHER" id="PTHR30036:SF7">
    <property type="entry name" value="ABC TRANSPORTER PERIPLASMIC-BINDING PROTEIN YPHF"/>
    <property type="match status" value="1"/>
</dbReference>
<proteinExistence type="inferred from homology"/>
<comment type="caution">
    <text evidence="5">The sequence shown here is derived from an EMBL/GenBank/DDBJ whole genome shotgun (WGS) entry which is preliminary data.</text>
</comment>
<evidence type="ECO:0000256" key="3">
    <source>
        <dbReference type="SAM" id="SignalP"/>
    </source>
</evidence>